<evidence type="ECO:0000313" key="3">
    <source>
        <dbReference type="EMBL" id="CAE2192803.1"/>
    </source>
</evidence>
<organism evidence="4">
    <name type="scientific">Guillardia theta</name>
    <name type="common">Cryptophyte</name>
    <name type="synonym">Cryptomonas phi</name>
    <dbReference type="NCBI Taxonomy" id="55529"/>
    <lineage>
        <taxon>Eukaryota</taxon>
        <taxon>Cryptophyceae</taxon>
        <taxon>Pyrenomonadales</taxon>
        <taxon>Geminigeraceae</taxon>
        <taxon>Guillardia</taxon>
    </lineage>
</organism>
<keyword evidence="2" id="KW-1133">Transmembrane helix</keyword>
<feature type="transmembrane region" description="Helical" evidence="2">
    <location>
        <begin position="15"/>
        <end position="39"/>
    </location>
</feature>
<evidence type="ECO:0000256" key="1">
    <source>
        <dbReference type="SAM" id="MobiDB-lite"/>
    </source>
</evidence>
<proteinExistence type="predicted"/>
<dbReference type="EMBL" id="HBKN01002482">
    <property type="protein sequence ID" value="CAE2192812.1"/>
    <property type="molecule type" value="Transcribed_RNA"/>
</dbReference>
<dbReference type="EMBL" id="HBKN01002471">
    <property type="protein sequence ID" value="CAE2192803.1"/>
    <property type="molecule type" value="Transcribed_RNA"/>
</dbReference>
<reference evidence="4" key="1">
    <citation type="submission" date="2021-01" db="EMBL/GenBank/DDBJ databases">
        <authorList>
            <person name="Corre E."/>
            <person name="Pelletier E."/>
            <person name="Niang G."/>
            <person name="Scheremetjew M."/>
            <person name="Finn R."/>
            <person name="Kale V."/>
            <person name="Holt S."/>
            <person name="Cochrane G."/>
            <person name="Meng A."/>
            <person name="Brown T."/>
            <person name="Cohen L."/>
        </authorList>
    </citation>
    <scope>NUCLEOTIDE SEQUENCE</scope>
    <source>
        <strain evidence="4">CCMP 2712</strain>
    </source>
</reference>
<keyword evidence="2" id="KW-0472">Membrane</keyword>
<gene>
    <name evidence="3" type="ORF">GTHE00462_LOCUS2114</name>
    <name evidence="4" type="ORF">GTHE00462_LOCUS2123</name>
</gene>
<feature type="compositionally biased region" description="Low complexity" evidence="1">
    <location>
        <begin position="182"/>
        <end position="193"/>
    </location>
</feature>
<keyword evidence="2" id="KW-0812">Transmembrane</keyword>
<protein>
    <submittedName>
        <fullName evidence="4">Uncharacterized protein</fullName>
    </submittedName>
</protein>
<name>A0A6U5W4J5_GUITH</name>
<evidence type="ECO:0000256" key="2">
    <source>
        <dbReference type="SAM" id="Phobius"/>
    </source>
</evidence>
<feature type="region of interest" description="Disordered" evidence="1">
    <location>
        <begin position="79"/>
        <end position="211"/>
    </location>
</feature>
<dbReference type="AlphaFoldDB" id="A0A6U5W4J5"/>
<sequence length="211" mass="23033">MSFGFETISAGKFKLAWLIFLHVLSTSSSFTVTLSAVYLKPWTARASPQVKPLRSTAGNHTLTPTTFRFLKEIEEEGSGFMGVQRPNPPSLPKHGKPSQGNERQADVSAVKLPPTHTPPSPSPTRARARARAPTPPTSLSATLRRSPQRAGASRSLPDRAKQVKLPAASEQVGFSSAANRQLAEALKEAAAYEEWQEEEEERGGEGRERFK</sequence>
<evidence type="ECO:0000313" key="4">
    <source>
        <dbReference type="EMBL" id="CAE2192812.1"/>
    </source>
</evidence>
<accession>A0A6U5W4J5</accession>